<comment type="caution">
    <text evidence="1">The sequence shown here is derived from an EMBL/GenBank/DDBJ whole genome shotgun (WGS) entry which is preliminary data.</text>
</comment>
<sequence>MVNYYCEYCGTKSSSINSLTAGSCIRHPEGKGRHKLYEGSEKSKYQCKYCGTSASSISSLTAGTCIRHPKGSVKGKHSPTL</sequence>
<proteinExistence type="predicted"/>
<reference evidence="1 2" key="1">
    <citation type="submission" date="2019-12" db="EMBL/GenBank/DDBJ databases">
        <authorList>
            <person name="Sun J.-Q."/>
        </authorList>
    </citation>
    <scope>NUCLEOTIDE SEQUENCE [LARGE SCALE GENOMIC DNA]</scope>
    <source>
        <strain evidence="1 2">JCM 17928</strain>
    </source>
</reference>
<evidence type="ECO:0000313" key="2">
    <source>
        <dbReference type="Proteomes" id="UP000433945"/>
    </source>
</evidence>
<name>A0A6N8HGX1_9FLAO</name>
<accession>A0A6N8HGX1</accession>
<dbReference type="EMBL" id="WOWP01000057">
    <property type="protein sequence ID" value="MUV04989.1"/>
    <property type="molecule type" value="Genomic_DNA"/>
</dbReference>
<organism evidence="1 2">
    <name type="scientific">Flavobacterium rakeshii</name>
    <dbReference type="NCBI Taxonomy" id="1038845"/>
    <lineage>
        <taxon>Bacteria</taxon>
        <taxon>Pseudomonadati</taxon>
        <taxon>Bacteroidota</taxon>
        <taxon>Flavobacteriia</taxon>
        <taxon>Flavobacteriales</taxon>
        <taxon>Flavobacteriaceae</taxon>
        <taxon>Flavobacterium</taxon>
    </lineage>
</organism>
<dbReference type="Proteomes" id="UP000433945">
    <property type="component" value="Unassembled WGS sequence"/>
</dbReference>
<dbReference type="AlphaFoldDB" id="A0A6N8HGX1"/>
<dbReference type="OrthoDB" id="9801485at2"/>
<evidence type="ECO:0000313" key="1">
    <source>
        <dbReference type="EMBL" id="MUV04989.1"/>
    </source>
</evidence>
<protein>
    <submittedName>
        <fullName evidence="1">Uncharacterized protein</fullName>
    </submittedName>
</protein>
<keyword evidence="2" id="KW-1185">Reference proteome</keyword>
<gene>
    <name evidence="1" type="ORF">GN157_14830</name>
</gene>